<dbReference type="Gene3D" id="1.10.10.2830">
    <property type="match status" value="1"/>
</dbReference>
<sequence length="159" mass="17863">MKRKRPYRLISRRSCLRLAQRYWEGLNEGKWKTQLGALSTLGVSQGDLSLALQLHELPVEILDLFEDHVDISSHTVRVIRHTIIHEGLKTVLGRVQQSGASNAKHSNKAVLKIVKGEALKSKKMLRWSGQDPIKIAARALDLPKNISDRYHLGACAAEI</sequence>
<comment type="caution">
    <text evidence="1">The sequence shown here is derived from an EMBL/GenBank/DDBJ whole genome shotgun (WGS) entry which is preliminary data.</text>
</comment>
<dbReference type="EMBL" id="FCOX02000064">
    <property type="protein sequence ID" value="SAL04474.1"/>
    <property type="molecule type" value="Genomic_DNA"/>
</dbReference>
<dbReference type="RefSeq" id="WP_157697706.1">
    <property type="nucleotide sequence ID" value="NZ_FCOX02000064.1"/>
</dbReference>
<proteinExistence type="predicted"/>
<organism evidence="1 2">
    <name type="scientific">Caballeronia calidae</name>
    <dbReference type="NCBI Taxonomy" id="1777139"/>
    <lineage>
        <taxon>Bacteria</taxon>
        <taxon>Pseudomonadati</taxon>
        <taxon>Pseudomonadota</taxon>
        <taxon>Betaproteobacteria</taxon>
        <taxon>Burkholderiales</taxon>
        <taxon>Burkholderiaceae</taxon>
        <taxon>Caballeronia</taxon>
    </lineage>
</organism>
<protein>
    <submittedName>
        <fullName evidence="1">Uncharacterized protein</fullName>
    </submittedName>
</protein>
<evidence type="ECO:0000313" key="2">
    <source>
        <dbReference type="Proteomes" id="UP000071859"/>
    </source>
</evidence>
<dbReference type="Proteomes" id="UP000071859">
    <property type="component" value="Unassembled WGS sequence"/>
</dbReference>
<keyword evidence="2" id="KW-1185">Reference proteome</keyword>
<gene>
    <name evidence="1" type="ORF">AWB78_06981</name>
</gene>
<dbReference type="AlphaFoldDB" id="A0A158ECF1"/>
<evidence type="ECO:0000313" key="1">
    <source>
        <dbReference type="EMBL" id="SAL04474.1"/>
    </source>
</evidence>
<name>A0A158ECF1_9BURK</name>
<accession>A0A158ECF1</accession>
<reference evidence="1" key="1">
    <citation type="submission" date="2016-01" db="EMBL/GenBank/DDBJ databases">
        <authorList>
            <person name="Peeters C."/>
        </authorList>
    </citation>
    <scope>NUCLEOTIDE SEQUENCE</scope>
    <source>
        <strain evidence="1">LMG 29321</strain>
    </source>
</reference>
<dbReference type="OrthoDB" id="8995426at2"/>